<evidence type="ECO:0000259" key="5">
    <source>
        <dbReference type="PROSITE" id="PS50111"/>
    </source>
</evidence>
<evidence type="ECO:0000256" key="3">
    <source>
        <dbReference type="PROSITE-ProRule" id="PRU00284"/>
    </source>
</evidence>
<name>A0A5C1QR37_9SPIO</name>
<feature type="domain" description="HAMP" evidence="6">
    <location>
        <begin position="228"/>
        <end position="259"/>
    </location>
</feature>
<gene>
    <name evidence="7" type="ORF">EXM22_17585</name>
</gene>
<dbReference type="GO" id="GO:0007165">
    <property type="term" value="P:signal transduction"/>
    <property type="evidence" value="ECO:0007669"/>
    <property type="project" value="UniProtKB-KW"/>
</dbReference>
<feature type="transmembrane region" description="Helical" evidence="4">
    <location>
        <begin position="184"/>
        <end position="205"/>
    </location>
</feature>
<protein>
    <submittedName>
        <fullName evidence="7">Methyl-accepting chemotaxis protein</fullName>
    </submittedName>
</protein>
<dbReference type="CDD" id="cd06225">
    <property type="entry name" value="HAMP"/>
    <property type="match status" value="1"/>
</dbReference>
<dbReference type="PROSITE" id="PS50111">
    <property type="entry name" value="CHEMOTAXIS_TRANSDUC_2"/>
    <property type="match status" value="1"/>
</dbReference>
<evidence type="ECO:0000259" key="6">
    <source>
        <dbReference type="PROSITE" id="PS50885"/>
    </source>
</evidence>
<reference evidence="7 8" key="1">
    <citation type="submission" date="2019-02" db="EMBL/GenBank/DDBJ databases">
        <title>Complete Genome Sequence and Methylome Analysis of free living Spirochaetas.</title>
        <authorList>
            <person name="Fomenkov A."/>
            <person name="Dubinina G."/>
            <person name="Leshcheva N."/>
            <person name="Mikheeva N."/>
            <person name="Grabovich M."/>
            <person name="Vincze T."/>
            <person name="Roberts R.J."/>
        </authorList>
    </citation>
    <scope>NUCLEOTIDE SEQUENCE [LARGE SCALE GENOMIC DNA]</scope>
    <source>
        <strain evidence="7 8">K2</strain>
    </source>
</reference>
<dbReference type="InterPro" id="IPR003660">
    <property type="entry name" value="HAMP_dom"/>
</dbReference>
<sequence length="592" mass="66375">MKIRTQAILLMIFGTATILLVGLLTINQLNKSEHLALEMQSHQSGLIVLNDFQTAANNQVLYSTDLVRTRDISGVRITTYRMTEARMTRENTKLKELIIADEKLYDQIQNLVYKGEQLSKICKLELLDPLYSHKPIAEGMIDRLIYEVLNDLNSDTNSIRNALDERIKEDIASQAYQKKRFVSIYLPISGGLLLCLLLFCFAIIIRSLHSINKTLYFFNILADGNSRLDVTMPVSGKDEIAQLGANFNRFMKNLYHRQQALKGIAEDQVNSGEKLYTLSLDHSSTVKQLEGNLNSVHQHGLNMSEQVNSSAQEIRQISLTLDSLEKRSNAQSQSVVSIVAKGESVQKTLSSQQAAVEQQGLLINKVKEESLNNKTIMELFKTQIQEVLSQASSISKAIHSIQDLADQTDVLAINASIEAAHAGVYGKGFSVVSEEMHNLSNKVRHNTSLVGNLLKVLDEKLLLMTEEEKQNQESIARLINQNSKSMEAMNKLKKSNIEINHIIRDFFELLKTVQTGSSRLHEETESVRNSSSLISTHMGELERQQTDLIQETLEMSRGVVQLSNGTDVLKNLSDKNSQTASTLNDEIRKMGA</sequence>
<dbReference type="PRINTS" id="PR00260">
    <property type="entry name" value="CHEMTRNSDUCR"/>
</dbReference>
<dbReference type="GO" id="GO:0006935">
    <property type="term" value="P:chemotaxis"/>
    <property type="evidence" value="ECO:0007669"/>
    <property type="project" value="InterPro"/>
</dbReference>
<dbReference type="InterPro" id="IPR004089">
    <property type="entry name" value="MCPsignal_dom"/>
</dbReference>
<dbReference type="SMART" id="SM00283">
    <property type="entry name" value="MA"/>
    <property type="match status" value="1"/>
</dbReference>
<dbReference type="PANTHER" id="PTHR32089">
    <property type="entry name" value="METHYL-ACCEPTING CHEMOTAXIS PROTEIN MCPB"/>
    <property type="match status" value="1"/>
</dbReference>
<evidence type="ECO:0000313" key="7">
    <source>
        <dbReference type="EMBL" id="QEN09709.1"/>
    </source>
</evidence>
<dbReference type="GO" id="GO:0004888">
    <property type="term" value="F:transmembrane signaling receptor activity"/>
    <property type="evidence" value="ECO:0007669"/>
    <property type="project" value="InterPro"/>
</dbReference>
<dbReference type="EMBL" id="CP036150">
    <property type="protein sequence ID" value="QEN09709.1"/>
    <property type="molecule type" value="Genomic_DNA"/>
</dbReference>
<dbReference type="RefSeq" id="WP_149487781.1">
    <property type="nucleotide sequence ID" value="NZ_CP036150.1"/>
</dbReference>
<evidence type="ECO:0000256" key="1">
    <source>
        <dbReference type="ARBA" id="ARBA00023224"/>
    </source>
</evidence>
<keyword evidence="8" id="KW-1185">Reference proteome</keyword>
<evidence type="ECO:0000313" key="8">
    <source>
        <dbReference type="Proteomes" id="UP000324209"/>
    </source>
</evidence>
<organism evidence="7 8">
    <name type="scientific">Oceanispirochaeta crateris</name>
    <dbReference type="NCBI Taxonomy" id="2518645"/>
    <lineage>
        <taxon>Bacteria</taxon>
        <taxon>Pseudomonadati</taxon>
        <taxon>Spirochaetota</taxon>
        <taxon>Spirochaetia</taxon>
        <taxon>Spirochaetales</taxon>
        <taxon>Spirochaetaceae</taxon>
        <taxon>Oceanispirochaeta</taxon>
    </lineage>
</organism>
<dbReference type="InterPro" id="IPR004090">
    <property type="entry name" value="Chemotax_Me-accpt_rcpt"/>
</dbReference>
<keyword evidence="1 3" id="KW-0807">Transducer</keyword>
<dbReference type="SUPFAM" id="SSF58104">
    <property type="entry name" value="Methyl-accepting chemotaxis protein (MCP) signaling domain"/>
    <property type="match status" value="1"/>
</dbReference>
<dbReference type="AlphaFoldDB" id="A0A5C1QR37"/>
<keyword evidence="4" id="KW-0472">Membrane</keyword>
<dbReference type="Pfam" id="PF00015">
    <property type="entry name" value="MCPsignal"/>
    <property type="match status" value="1"/>
</dbReference>
<keyword evidence="4" id="KW-0812">Transmembrane</keyword>
<evidence type="ECO:0000256" key="4">
    <source>
        <dbReference type="SAM" id="Phobius"/>
    </source>
</evidence>
<dbReference type="Gene3D" id="1.10.287.950">
    <property type="entry name" value="Methyl-accepting chemotaxis protein"/>
    <property type="match status" value="1"/>
</dbReference>
<dbReference type="Gene3D" id="6.10.340.10">
    <property type="match status" value="1"/>
</dbReference>
<dbReference type="GO" id="GO:0016020">
    <property type="term" value="C:membrane"/>
    <property type="evidence" value="ECO:0007669"/>
    <property type="project" value="InterPro"/>
</dbReference>
<feature type="domain" description="Methyl-accepting transducer" evidence="5">
    <location>
        <begin position="306"/>
        <end position="531"/>
    </location>
</feature>
<dbReference type="Pfam" id="PF00672">
    <property type="entry name" value="HAMP"/>
    <property type="match status" value="1"/>
</dbReference>
<dbReference type="Proteomes" id="UP000324209">
    <property type="component" value="Chromosome"/>
</dbReference>
<dbReference type="KEGG" id="ock:EXM22_17585"/>
<comment type="similarity">
    <text evidence="2">Belongs to the methyl-accepting chemotaxis (MCP) protein family.</text>
</comment>
<proteinExistence type="inferred from homology"/>
<dbReference type="PANTHER" id="PTHR32089:SF112">
    <property type="entry name" value="LYSOZYME-LIKE PROTEIN-RELATED"/>
    <property type="match status" value="1"/>
</dbReference>
<feature type="transmembrane region" description="Helical" evidence="4">
    <location>
        <begin position="6"/>
        <end position="26"/>
    </location>
</feature>
<accession>A0A5C1QR37</accession>
<keyword evidence="4" id="KW-1133">Transmembrane helix</keyword>
<dbReference type="PROSITE" id="PS50885">
    <property type="entry name" value="HAMP"/>
    <property type="match status" value="1"/>
</dbReference>
<evidence type="ECO:0000256" key="2">
    <source>
        <dbReference type="ARBA" id="ARBA00029447"/>
    </source>
</evidence>
<dbReference type="OrthoDB" id="221239at2"/>